<feature type="compositionally biased region" description="Polar residues" evidence="1">
    <location>
        <begin position="11"/>
        <end position="23"/>
    </location>
</feature>
<dbReference type="Proteomes" id="UP001238540">
    <property type="component" value="Unassembled WGS sequence"/>
</dbReference>
<keyword evidence="3" id="KW-1185">Reference proteome</keyword>
<evidence type="ECO:0000313" key="2">
    <source>
        <dbReference type="EMBL" id="MDN3610777.1"/>
    </source>
</evidence>
<feature type="region of interest" description="Disordered" evidence="1">
    <location>
        <begin position="1"/>
        <end position="23"/>
    </location>
</feature>
<dbReference type="RefSeq" id="WP_290312283.1">
    <property type="nucleotide sequence ID" value="NZ_JAUFQC010000001.1"/>
</dbReference>
<reference evidence="3" key="1">
    <citation type="journal article" date="2019" name="Int. J. Syst. Evol. Microbiol.">
        <title>The Global Catalogue of Microorganisms (GCM) 10K type strain sequencing project: providing services to taxonomists for standard genome sequencing and annotation.</title>
        <authorList>
            <consortium name="The Broad Institute Genomics Platform"/>
            <consortium name="The Broad Institute Genome Sequencing Center for Infectious Disease"/>
            <person name="Wu L."/>
            <person name="Ma J."/>
        </authorList>
    </citation>
    <scope>NUCLEOTIDE SEQUENCE [LARGE SCALE GENOMIC DNA]</scope>
    <source>
        <strain evidence="3">CECT 7398</strain>
    </source>
</reference>
<comment type="caution">
    <text evidence="2">The sequence shown here is derived from an EMBL/GenBank/DDBJ whole genome shotgun (WGS) entry which is preliminary data.</text>
</comment>
<accession>A0ABT8BXF1</accession>
<evidence type="ECO:0000256" key="1">
    <source>
        <dbReference type="SAM" id="MobiDB-lite"/>
    </source>
</evidence>
<proteinExistence type="predicted"/>
<gene>
    <name evidence="2" type="ORF">QWZ16_13810</name>
</gene>
<organism evidence="2 3">
    <name type="scientific">Vibrio ostreicida</name>
    <dbReference type="NCBI Taxonomy" id="526588"/>
    <lineage>
        <taxon>Bacteria</taxon>
        <taxon>Pseudomonadati</taxon>
        <taxon>Pseudomonadota</taxon>
        <taxon>Gammaproteobacteria</taxon>
        <taxon>Vibrionales</taxon>
        <taxon>Vibrionaceae</taxon>
        <taxon>Vibrio</taxon>
    </lineage>
</organism>
<protein>
    <submittedName>
        <fullName evidence="2">Uncharacterized protein</fullName>
    </submittedName>
</protein>
<name>A0ABT8BXF1_9VIBR</name>
<dbReference type="EMBL" id="JAUFQC010000001">
    <property type="protein sequence ID" value="MDN3610777.1"/>
    <property type="molecule type" value="Genomic_DNA"/>
</dbReference>
<evidence type="ECO:0000313" key="3">
    <source>
        <dbReference type="Proteomes" id="UP001238540"/>
    </source>
</evidence>
<sequence>MMAPTFHKRMSNQSQSPRRFGNDMSNTIFNKTLYDTYLKHLIYKKITPESSVMFMEQ</sequence>
<feature type="compositionally biased region" description="Basic residues" evidence="1">
    <location>
        <begin position="1"/>
        <end position="10"/>
    </location>
</feature>